<evidence type="ECO:0000313" key="3">
    <source>
        <dbReference type="EMBL" id="MCW1915041.1"/>
    </source>
</evidence>
<dbReference type="InterPro" id="IPR011330">
    <property type="entry name" value="Glyco_hydro/deAcase_b/a-brl"/>
</dbReference>
<dbReference type="RefSeq" id="WP_264514584.1">
    <property type="nucleotide sequence ID" value="NZ_JAPDDR010000008.1"/>
</dbReference>
<protein>
    <submittedName>
        <fullName evidence="3">Polysaccharide deacetylase family protein</fullName>
    </submittedName>
</protein>
<dbReference type="Pfam" id="PF01522">
    <property type="entry name" value="Polysacc_deac_1"/>
    <property type="match status" value="1"/>
</dbReference>
<dbReference type="PANTHER" id="PTHR10587">
    <property type="entry name" value="GLYCOSYL TRANSFERASE-RELATED"/>
    <property type="match status" value="1"/>
</dbReference>
<sequence>MNWPRLPEKLSRNRAVTPFFRAFGGRLKVPPGDAVRMSAQEGLHRPERIALSLFVPLMVAAIVLDLLWRLGGPMVAWIGVLPGTFLFLHLMAFGLGGRTSGLQWGRWEMAISFWAVWQLWFAGGTGVGLFVLLWGLFILLNLCGIMALIWQALMTRQPFLTTNFRWFFFVILHTPACWMAGKWGFPGLFAGLIPLALAWSLGTFLPNSRLFGPMVSRVEGDGPLITIDDGPDPEDTPAILDLLDAHGVKAVFFVIGEKVAAYPDLAREIVRRGHEIANHTMTHPAGSFWAAGSLRTRREIAGCSRIIEEITGVRPRWFRAPVGHRNWFTHPVCHELGMEVVAWKRRAFDTVRSDVPGIVSCLTKNMKDGDILLLHEVTPVAKEVLSGVLDSMRR</sequence>
<keyword evidence="1" id="KW-1133">Transmembrane helix</keyword>
<feature type="domain" description="NodB homology" evidence="2">
    <location>
        <begin position="221"/>
        <end position="394"/>
    </location>
</feature>
<name>A0ABT3G5B5_9BACT</name>
<dbReference type="SUPFAM" id="SSF88713">
    <property type="entry name" value="Glycoside hydrolase/deacetylase"/>
    <property type="match status" value="1"/>
</dbReference>
<feature type="transmembrane region" description="Helical" evidence="1">
    <location>
        <begin position="187"/>
        <end position="205"/>
    </location>
</feature>
<dbReference type="PROSITE" id="PS51677">
    <property type="entry name" value="NODB"/>
    <property type="match status" value="1"/>
</dbReference>
<dbReference type="Proteomes" id="UP001165653">
    <property type="component" value="Unassembled WGS sequence"/>
</dbReference>
<evidence type="ECO:0000256" key="1">
    <source>
        <dbReference type="SAM" id="Phobius"/>
    </source>
</evidence>
<organism evidence="3 4">
    <name type="scientific">Luteolibacter rhizosphaerae</name>
    <dbReference type="NCBI Taxonomy" id="2989719"/>
    <lineage>
        <taxon>Bacteria</taxon>
        <taxon>Pseudomonadati</taxon>
        <taxon>Verrucomicrobiota</taxon>
        <taxon>Verrucomicrobiia</taxon>
        <taxon>Verrucomicrobiales</taxon>
        <taxon>Verrucomicrobiaceae</taxon>
        <taxon>Luteolibacter</taxon>
    </lineage>
</organism>
<comment type="caution">
    <text evidence="3">The sequence shown here is derived from an EMBL/GenBank/DDBJ whole genome shotgun (WGS) entry which is preliminary data.</text>
</comment>
<accession>A0ABT3G5B5</accession>
<gene>
    <name evidence="3" type="ORF">OJ996_15750</name>
</gene>
<dbReference type="CDD" id="cd10917">
    <property type="entry name" value="CE4_NodB_like_6s_7s"/>
    <property type="match status" value="1"/>
</dbReference>
<evidence type="ECO:0000313" key="4">
    <source>
        <dbReference type="Proteomes" id="UP001165653"/>
    </source>
</evidence>
<dbReference type="PANTHER" id="PTHR10587:SF137">
    <property type="entry name" value="4-DEOXY-4-FORMAMIDO-L-ARABINOSE-PHOSPHOUNDECAPRENOL DEFORMYLASE ARND-RELATED"/>
    <property type="match status" value="1"/>
</dbReference>
<dbReference type="EMBL" id="JAPDDR010000008">
    <property type="protein sequence ID" value="MCW1915041.1"/>
    <property type="molecule type" value="Genomic_DNA"/>
</dbReference>
<evidence type="ECO:0000259" key="2">
    <source>
        <dbReference type="PROSITE" id="PS51677"/>
    </source>
</evidence>
<reference evidence="3" key="1">
    <citation type="submission" date="2022-10" db="EMBL/GenBank/DDBJ databases">
        <title>Luteolibacter sp. GHJ8, whole genome shotgun sequencing project.</title>
        <authorList>
            <person name="Zhao G."/>
            <person name="Shen L."/>
        </authorList>
    </citation>
    <scope>NUCLEOTIDE SEQUENCE</scope>
    <source>
        <strain evidence="3">GHJ8</strain>
    </source>
</reference>
<feature type="transmembrane region" description="Helical" evidence="1">
    <location>
        <begin position="129"/>
        <end position="152"/>
    </location>
</feature>
<feature type="transmembrane region" description="Helical" evidence="1">
    <location>
        <begin position="74"/>
        <end position="95"/>
    </location>
</feature>
<keyword evidence="4" id="KW-1185">Reference proteome</keyword>
<keyword evidence="1" id="KW-0472">Membrane</keyword>
<dbReference type="InterPro" id="IPR002509">
    <property type="entry name" value="NODB_dom"/>
</dbReference>
<dbReference type="InterPro" id="IPR050248">
    <property type="entry name" value="Polysacc_deacetylase_ArnD"/>
</dbReference>
<feature type="transmembrane region" description="Helical" evidence="1">
    <location>
        <begin position="49"/>
        <end position="68"/>
    </location>
</feature>
<proteinExistence type="predicted"/>
<keyword evidence="1" id="KW-0812">Transmembrane</keyword>
<feature type="transmembrane region" description="Helical" evidence="1">
    <location>
        <begin position="107"/>
        <end position="123"/>
    </location>
</feature>
<dbReference type="Gene3D" id="3.20.20.370">
    <property type="entry name" value="Glycoside hydrolase/deacetylase"/>
    <property type="match status" value="1"/>
</dbReference>